<keyword evidence="2" id="KW-1185">Reference proteome</keyword>
<accession>A0ACC5P422</accession>
<evidence type="ECO:0000313" key="1">
    <source>
        <dbReference type="EMBL" id="MBB5341471.1"/>
    </source>
</evidence>
<organism evidence="1 2">
    <name type="scientific">Tunturiibacter gelidiferens</name>
    <dbReference type="NCBI Taxonomy" id="3069689"/>
    <lineage>
        <taxon>Bacteria</taxon>
        <taxon>Pseudomonadati</taxon>
        <taxon>Acidobacteriota</taxon>
        <taxon>Terriglobia</taxon>
        <taxon>Terriglobales</taxon>
        <taxon>Acidobacteriaceae</taxon>
        <taxon>Tunturiibacter</taxon>
    </lineage>
</organism>
<gene>
    <name evidence="1" type="ORF">HDF13_003804</name>
</gene>
<sequence length="560" mass="62330">MRTLSCFAPAIRLSVLLVLSLALTGCIRDRVHQPVTVVAPTPTWTSQKAFYKSDESKHPIGDTDHATVEFLENGGLADPCDTKTHPTGKPPCQLHFAEAFIRQARRLAQGEGEKLVVITFIHGNENYAGENADNYPHFRQLIACLNLGQKDYSQQYREWVEPNGQTHQSVINCSGFNANTKVRFVGIFIGWRGLTTLLHANVRERAALGISKHPYFVQALYQLRDAAKIGSDPVTHQPFSDVARFVVFGHSFGGLLLEQSAIRIYSDAYTHAEGNIGPCENAPHPSTGILPFTDMMVTINPAVHAVQAKKLIELFQMHPDTMCGDEVIASSLSRPLLVTFVSKSDFWSEPVGSWFRHTLGGEHEHPDTFRFTEDVQGSAPPLGLVYTKTPGWLPYFQNLCYFDSKEIDKKDTYCNYEKKELSSSELTNALAVNSDPEHVPAERKSISPGDVPPNMQNAPGYNPGDDPLEHIYVRYNCRPSDVPPAADGRSPCGTPTPYFDRSVLGVWNRTPYWISAINIDVIKGHNDLWNARFIALLEGLASAFDVLNEDQVLPNPYPRL</sequence>
<proteinExistence type="predicted"/>
<reference evidence="1" key="1">
    <citation type="submission" date="2020-08" db="EMBL/GenBank/DDBJ databases">
        <title>Genomic Encyclopedia of Type Strains, Phase IV (KMG-V): Genome sequencing to study the core and pangenomes of soil and plant-associated prokaryotes.</title>
        <authorList>
            <person name="Whitman W."/>
        </authorList>
    </citation>
    <scope>NUCLEOTIDE SEQUENCE</scope>
    <source>
        <strain evidence="1">M8UP15</strain>
    </source>
</reference>
<dbReference type="Proteomes" id="UP000569005">
    <property type="component" value="Unassembled WGS sequence"/>
</dbReference>
<evidence type="ECO:0000313" key="2">
    <source>
        <dbReference type="Proteomes" id="UP000569005"/>
    </source>
</evidence>
<comment type="caution">
    <text evidence="1">The sequence shown here is derived from an EMBL/GenBank/DDBJ whole genome shotgun (WGS) entry which is preliminary data.</text>
</comment>
<name>A0ACC5P422_9BACT</name>
<protein>
    <submittedName>
        <fullName evidence="1">Uncharacterized protein</fullName>
    </submittedName>
</protein>
<dbReference type="EMBL" id="JACHEA010000001">
    <property type="protein sequence ID" value="MBB5341471.1"/>
    <property type="molecule type" value="Genomic_DNA"/>
</dbReference>